<reference evidence="1" key="1">
    <citation type="submission" date="2020-04" db="EMBL/GenBank/DDBJ databases">
        <authorList>
            <person name="Chiriac C."/>
            <person name="Salcher M."/>
            <person name="Ghai R."/>
            <person name="Kavagutti S V."/>
        </authorList>
    </citation>
    <scope>NUCLEOTIDE SEQUENCE</scope>
</reference>
<evidence type="ECO:0008006" key="2">
    <source>
        <dbReference type="Google" id="ProtNLM"/>
    </source>
</evidence>
<dbReference type="EMBL" id="LR796612">
    <property type="protein sequence ID" value="CAB4154366.1"/>
    <property type="molecule type" value="Genomic_DNA"/>
</dbReference>
<organism evidence="1">
    <name type="scientific">uncultured Caudovirales phage</name>
    <dbReference type="NCBI Taxonomy" id="2100421"/>
    <lineage>
        <taxon>Viruses</taxon>
        <taxon>Duplodnaviria</taxon>
        <taxon>Heunggongvirae</taxon>
        <taxon>Uroviricota</taxon>
        <taxon>Caudoviricetes</taxon>
        <taxon>Peduoviridae</taxon>
        <taxon>Maltschvirus</taxon>
        <taxon>Maltschvirus maltsch</taxon>
    </lineage>
</organism>
<gene>
    <name evidence="1" type="ORF">UFOVP629_97</name>
</gene>
<accession>A0A6J5N8N1</accession>
<name>A0A6J5N8N1_9CAUD</name>
<proteinExistence type="predicted"/>
<dbReference type="InterPro" id="IPR036086">
    <property type="entry name" value="ParB/Sulfiredoxin_sf"/>
</dbReference>
<protein>
    <recommendedName>
        <fullName evidence="2">ParB/Sulfiredoxin</fullName>
    </recommendedName>
</protein>
<sequence>MTSHDWNCPVAQLTRGMYLKIKDVGYFDQLSKDIQDNGLSTPLRVNDGVLVDGHHRAIIAMELELKEVLIEYCGKIPPPCG</sequence>
<evidence type="ECO:0000313" key="1">
    <source>
        <dbReference type="EMBL" id="CAB4154366.1"/>
    </source>
</evidence>
<dbReference type="Gene3D" id="3.90.1530.10">
    <property type="entry name" value="Conserved hypothetical protein from pyrococcus furiosus pfu- 392566-001, ParB domain"/>
    <property type="match status" value="1"/>
</dbReference>
<dbReference type="SUPFAM" id="SSF110849">
    <property type="entry name" value="ParB/Sulfiredoxin"/>
    <property type="match status" value="1"/>
</dbReference>